<accession>A0A1Z5T8N0</accession>
<dbReference type="EMBL" id="MUNK01000094">
    <property type="protein sequence ID" value="OTA32389.1"/>
    <property type="molecule type" value="Genomic_DNA"/>
</dbReference>
<dbReference type="OrthoDB" id="29058at2759"/>
<evidence type="ECO:0000256" key="1">
    <source>
        <dbReference type="ARBA" id="ARBA00004099"/>
    </source>
</evidence>
<dbReference type="InterPro" id="IPR007144">
    <property type="entry name" value="SSU_processome_Utp11"/>
</dbReference>
<comment type="similarity">
    <text evidence="3 6">Belongs to the UTP11 family.</text>
</comment>
<dbReference type="VEuPathDB" id="FungiDB:BTJ68_08029"/>
<evidence type="ECO:0000256" key="8">
    <source>
        <dbReference type="SAM" id="MobiDB-lite"/>
    </source>
</evidence>
<protein>
    <recommendedName>
        <fullName evidence="6">U3 small nucleolar RNA-associated protein 11</fullName>
        <shortName evidence="6">U3 snoRNA-associated protein 11</shortName>
    </recommendedName>
</protein>
<sequence length="254" mass="28967">MSSMRNAVQRRNHKERAQPHERSKWGLLEKHKDYSKRAADHNLKKRKLKALQQKASERNEDEFYFGMVNAETKGGIKQGKRGEENSGGSGGRSLPEAVVKLMKTQDVGYLGLVVQRTRRLRERVEREVVVFDEEGEMVGGGEAEEEVDDGGMDLDDLADLDGLDGLDEGVNVDMEEEEEEEEEDEGLSKDELAARRRKKNALKAKQRYLDALRDREDQLTEALRRVEAQRARMNGTVGGVNKNGVKFKVRERKR</sequence>
<organism evidence="9 10">
    <name type="scientific">Hortaea werneckii EXF-2000</name>
    <dbReference type="NCBI Taxonomy" id="1157616"/>
    <lineage>
        <taxon>Eukaryota</taxon>
        <taxon>Fungi</taxon>
        <taxon>Dikarya</taxon>
        <taxon>Ascomycota</taxon>
        <taxon>Pezizomycotina</taxon>
        <taxon>Dothideomycetes</taxon>
        <taxon>Dothideomycetidae</taxon>
        <taxon>Mycosphaerellales</taxon>
        <taxon>Teratosphaeriaceae</taxon>
        <taxon>Hortaea</taxon>
    </lineage>
</organism>
<keyword evidence="10" id="KW-1185">Reference proteome</keyword>
<proteinExistence type="inferred from homology"/>
<feature type="region of interest" description="Disordered" evidence="8">
    <location>
        <begin position="137"/>
        <end position="193"/>
    </location>
</feature>
<keyword evidence="7" id="KW-0175">Coiled coil</keyword>
<dbReference type="AlphaFoldDB" id="A0A1Z5T8N0"/>
<dbReference type="Proteomes" id="UP000194280">
    <property type="component" value="Unassembled WGS sequence"/>
</dbReference>
<evidence type="ECO:0000256" key="5">
    <source>
        <dbReference type="ARBA" id="ARBA00023242"/>
    </source>
</evidence>
<comment type="subunit">
    <text evidence="6">Component of the ribosomal small subunit (SSU) processome.</text>
</comment>
<keyword evidence="5 6" id="KW-0539">Nucleus</keyword>
<evidence type="ECO:0000256" key="7">
    <source>
        <dbReference type="SAM" id="Coils"/>
    </source>
</evidence>
<dbReference type="Pfam" id="PF03998">
    <property type="entry name" value="Utp11"/>
    <property type="match status" value="1"/>
</dbReference>
<dbReference type="PANTHER" id="PTHR12838">
    <property type="entry name" value="U3 SMALL NUCLEOLAR RNA-ASSOCIATED PROTEIN 11"/>
    <property type="match status" value="1"/>
</dbReference>
<comment type="function">
    <text evidence="1 6">Involved in nucleolar processing of pre-18S ribosomal RNA.</text>
</comment>
<evidence type="ECO:0000313" key="10">
    <source>
        <dbReference type="Proteomes" id="UP000194280"/>
    </source>
</evidence>
<gene>
    <name evidence="9" type="ORF">BTJ68_08029</name>
</gene>
<evidence type="ECO:0000256" key="2">
    <source>
        <dbReference type="ARBA" id="ARBA00004604"/>
    </source>
</evidence>
<evidence type="ECO:0000256" key="4">
    <source>
        <dbReference type="ARBA" id="ARBA00022552"/>
    </source>
</evidence>
<dbReference type="GO" id="GO:0006364">
    <property type="term" value="P:rRNA processing"/>
    <property type="evidence" value="ECO:0007669"/>
    <property type="project" value="UniProtKB-UniRule"/>
</dbReference>
<comment type="caution">
    <text evidence="9">The sequence shown here is derived from an EMBL/GenBank/DDBJ whole genome shotgun (WGS) entry which is preliminary data.</text>
</comment>
<feature type="compositionally biased region" description="Acidic residues" evidence="8">
    <location>
        <begin position="137"/>
        <end position="167"/>
    </location>
</feature>
<keyword evidence="4 6" id="KW-0698">rRNA processing</keyword>
<evidence type="ECO:0000256" key="6">
    <source>
        <dbReference type="PIRNR" id="PIRNR015952"/>
    </source>
</evidence>
<comment type="subcellular location">
    <subcellularLocation>
        <location evidence="2 6">Nucleus</location>
        <location evidence="2 6">Nucleolus</location>
    </subcellularLocation>
</comment>
<dbReference type="InParanoid" id="A0A1Z5T8N0"/>
<name>A0A1Z5T8N0_HORWE</name>
<feature type="coiled-coil region" evidence="7">
    <location>
        <begin position="202"/>
        <end position="232"/>
    </location>
</feature>
<evidence type="ECO:0000313" key="9">
    <source>
        <dbReference type="EMBL" id="OTA32389.1"/>
    </source>
</evidence>
<dbReference type="PIRSF" id="PIRSF015952">
    <property type="entry name" value="U3snoRNP11"/>
    <property type="match status" value="1"/>
</dbReference>
<feature type="compositionally biased region" description="Basic residues" evidence="8">
    <location>
        <begin position="245"/>
        <end position="254"/>
    </location>
</feature>
<reference evidence="9 10" key="1">
    <citation type="submission" date="2017-01" db="EMBL/GenBank/DDBJ databases">
        <title>The recent genome duplication of the halophilic yeast Hortaea werneckii: insights from long-read sequencing.</title>
        <authorList>
            <person name="Sinha S."/>
            <person name="Flibotte S."/>
            <person name="Neira M."/>
            <person name="Lenassi M."/>
            <person name="Gostincar C."/>
            <person name="Stajich J.E."/>
            <person name="Nislow C.E."/>
        </authorList>
    </citation>
    <scope>NUCLEOTIDE SEQUENCE [LARGE SCALE GENOMIC DNA]</scope>
    <source>
        <strain evidence="9 10">EXF-2000</strain>
    </source>
</reference>
<feature type="region of interest" description="Disordered" evidence="8">
    <location>
        <begin position="1"/>
        <end position="42"/>
    </location>
</feature>
<dbReference type="STRING" id="1157616.A0A1Z5T8N0"/>
<feature type="region of interest" description="Disordered" evidence="8">
    <location>
        <begin position="234"/>
        <end position="254"/>
    </location>
</feature>
<dbReference type="FunCoup" id="A0A1Z5T8N0">
    <property type="interactions" value="1244"/>
</dbReference>
<feature type="compositionally biased region" description="Basic and acidic residues" evidence="8">
    <location>
        <begin position="15"/>
        <end position="42"/>
    </location>
</feature>
<dbReference type="PANTHER" id="PTHR12838:SF0">
    <property type="entry name" value="U3 SMALL NUCLEOLAR RNA-ASSOCIATED PROTEIN 11-RELATED"/>
    <property type="match status" value="1"/>
</dbReference>
<evidence type="ECO:0000256" key="3">
    <source>
        <dbReference type="ARBA" id="ARBA00008105"/>
    </source>
</evidence>
<feature type="region of interest" description="Disordered" evidence="8">
    <location>
        <begin position="74"/>
        <end position="94"/>
    </location>
</feature>
<feature type="compositionally biased region" description="Acidic residues" evidence="8">
    <location>
        <begin position="173"/>
        <end position="185"/>
    </location>
</feature>
<dbReference type="GO" id="GO:0032040">
    <property type="term" value="C:small-subunit processome"/>
    <property type="evidence" value="ECO:0007669"/>
    <property type="project" value="UniProtKB-UniRule"/>
</dbReference>